<dbReference type="SUPFAM" id="SSF52540">
    <property type="entry name" value="P-loop containing nucleoside triphosphate hydrolases"/>
    <property type="match status" value="1"/>
</dbReference>
<gene>
    <name evidence="1" type="ordered locus">Dole_3122</name>
</gene>
<name>A8ZZQ3_DESOH</name>
<dbReference type="InterPro" id="IPR001270">
    <property type="entry name" value="ClpA/B"/>
</dbReference>
<evidence type="ECO:0008006" key="3">
    <source>
        <dbReference type="Google" id="ProtNLM"/>
    </source>
</evidence>
<dbReference type="Gene3D" id="3.40.50.300">
    <property type="entry name" value="P-loop containing nucleotide triphosphate hydrolases"/>
    <property type="match status" value="1"/>
</dbReference>
<proteinExistence type="predicted"/>
<dbReference type="STRING" id="96561.Dole_3122"/>
<dbReference type="PRINTS" id="PR00300">
    <property type="entry name" value="CLPPROTEASEA"/>
</dbReference>
<dbReference type="eggNOG" id="COG0714">
    <property type="taxonomic scope" value="Bacteria"/>
</dbReference>
<sequence>MRKDPVSVDVPELKELLEHYLDADATINFAVKIVGHPGIGKSDVVRQTAKKKNFLFIDTRLAFKENIDLGGYPVPDHEAKRMIYYRPGFIPPDHVPEGLDGILWFLDEANRAHPTVIQTLFQIITEKICGEHRLADRTFIVLAGNLGETDSTTITRFDDAALDGRLAIFHLKPDAQSWLHWAYTEKIHPSVMRYISQYPERLWDENHIHPNPRGWHQVSQALGLSYGLHTHEALVAYLSTHPLSSLEKMISALVGRVASDDFVLQLTCPRQLTTQEVLDGDPVKLAAMKNNQVSPEDVLWALTGALNTLRDMKIAAGSDLQAGDLRTLANILSFVSHLRADMRLSFVYQLIKTCAVFTQIPSALHLMEDKALAERIDRQVSELLESA</sequence>
<dbReference type="KEGG" id="dol:Dole_3122"/>
<keyword evidence="2" id="KW-1185">Reference proteome</keyword>
<protein>
    <recommendedName>
        <fullName evidence="3">ATPase dynein-related AAA domain-containing protein</fullName>
    </recommendedName>
</protein>
<reference evidence="1 2" key="1">
    <citation type="submission" date="2007-10" db="EMBL/GenBank/DDBJ databases">
        <title>Complete sequence of Desulfococcus oleovorans Hxd3.</title>
        <authorList>
            <consortium name="US DOE Joint Genome Institute"/>
            <person name="Copeland A."/>
            <person name="Lucas S."/>
            <person name="Lapidus A."/>
            <person name="Barry K."/>
            <person name="Glavina del Rio T."/>
            <person name="Dalin E."/>
            <person name="Tice H."/>
            <person name="Pitluck S."/>
            <person name="Kiss H."/>
            <person name="Brettin T."/>
            <person name="Bruce D."/>
            <person name="Detter J.C."/>
            <person name="Han C."/>
            <person name="Schmutz J."/>
            <person name="Larimer F."/>
            <person name="Land M."/>
            <person name="Hauser L."/>
            <person name="Kyrpides N."/>
            <person name="Kim E."/>
            <person name="Wawrik B."/>
            <person name="Richardson P."/>
        </authorList>
    </citation>
    <scope>NUCLEOTIDE SEQUENCE [LARGE SCALE GENOMIC DNA]</scope>
    <source>
        <strain evidence="2">DSM 6200 / JCM 39069 / Hxd3</strain>
    </source>
</reference>
<dbReference type="OrthoDB" id="9808317at2"/>
<dbReference type="InterPro" id="IPR027417">
    <property type="entry name" value="P-loop_NTPase"/>
</dbReference>
<organism evidence="1 2">
    <name type="scientific">Desulfosudis oleivorans (strain DSM 6200 / JCM 39069 / Hxd3)</name>
    <name type="common">Desulfococcus oleovorans</name>
    <dbReference type="NCBI Taxonomy" id="96561"/>
    <lineage>
        <taxon>Bacteria</taxon>
        <taxon>Pseudomonadati</taxon>
        <taxon>Thermodesulfobacteriota</taxon>
        <taxon>Desulfobacteria</taxon>
        <taxon>Desulfobacterales</taxon>
        <taxon>Desulfosudaceae</taxon>
        <taxon>Desulfosudis</taxon>
    </lineage>
</organism>
<evidence type="ECO:0000313" key="1">
    <source>
        <dbReference type="EMBL" id="ABW68925.1"/>
    </source>
</evidence>
<dbReference type="GO" id="GO:0005524">
    <property type="term" value="F:ATP binding"/>
    <property type="evidence" value="ECO:0007669"/>
    <property type="project" value="InterPro"/>
</dbReference>
<dbReference type="EMBL" id="CP000859">
    <property type="protein sequence ID" value="ABW68925.1"/>
    <property type="molecule type" value="Genomic_DNA"/>
</dbReference>
<dbReference type="HOGENOM" id="CLU_713158_0_0_7"/>
<dbReference type="Proteomes" id="UP000008561">
    <property type="component" value="Chromosome"/>
</dbReference>
<evidence type="ECO:0000313" key="2">
    <source>
        <dbReference type="Proteomes" id="UP000008561"/>
    </source>
</evidence>
<dbReference type="RefSeq" id="WP_012176535.1">
    <property type="nucleotide sequence ID" value="NC_009943.1"/>
</dbReference>
<dbReference type="AlphaFoldDB" id="A8ZZQ3"/>
<accession>A8ZZQ3</accession>